<dbReference type="AlphaFoldDB" id="A0A8T0RMQ8"/>
<evidence type="ECO:0000256" key="3">
    <source>
        <dbReference type="ARBA" id="ARBA00023163"/>
    </source>
</evidence>
<dbReference type="PANTHER" id="PTHR33388:SF18">
    <property type="entry name" value="PROTEIN SPEAR1"/>
    <property type="match status" value="1"/>
</dbReference>
<evidence type="ECO:0000256" key="2">
    <source>
        <dbReference type="ARBA" id="ARBA00023015"/>
    </source>
</evidence>
<dbReference type="PANTHER" id="PTHR33388">
    <property type="entry name" value="OS01G0212500 PROTEIN"/>
    <property type="match status" value="1"/>
</dbReference>
<accession>A0A8T0RMQ8</accession>
<protein>
    <submittedName>
        <fullName evidence="5">Uncharacterized protein</fullName>
    </submittedName>
</protein>
<dbReference type="Proteomes" id="UP000823388">
    <property type="component" value="Chromosome 5N"/>
</dbReference>
<feature type="region of interest" description="Disordered" evidence="4">
    <location>
        <begin position="186"/>
        <end position="209"/>
    </location>
</feature>
<feature type="compositionally biased region" description="Polar residues" evidence="4">
    <location>
        <begin position="1"/>
        <end position="15"/>
    </location>
</feature>
<proteinExistence type="predicted"/>
<keyword evidence="6" id="KW-1185">Reference proteome</keyword>
<evidence type="ECO:0000256" key="4">
    <source>
        <dbReference type="SAM" id="MobiDB-lite"/>
    </source>
</evidence>
<keyword evidence="3" id="KW-0804">Transcription</keyword>
<feature type="region of interest" description="Disordered" evidence="4">
    <location>
        <begin position="80"/>
        <end position="108"/>
    </location>
</feature>
<evidence type="ECO:0000256" key="1">
    <source>
        <dbReference type="ARBA" id="ARBA00022491"/>
    </source>
</evidence>
<keyword evidence="2" id="KW-0805">Transcription regulation</keyword>
<keyword evidence="1" id="KW-0678">Repressor</keyword>
<sequence length="209" mass="22879">MLANHQLSMHMQRSDPSWKLGAGDGMHRKPGASRSPSIFPGSRRPIRLLTYTYTYIHLRPACWLMGSSSFFPAGGEMCTEGSRPAGRRGAKKQAATADHHKANRQPQRGLGVAQLEKIRLHNQMLAAYRSAAGGLHPATAAQQAPLAAAGASSSFQPYRLTNCFEETERGIVRLGQPPQQQHYWMMSSASEGSRSSHGSAEELDLELRL</sequence>
<reference evidence="5" key="1">
    <citation type="submission" date="2020-05" db="EMBL/GenBank/DDBJ databases">
        <title>WGS assembly of Panicum virgatum.</title>
        <authorList>
            <person name="Lovell J.T."/>
            <person name="Jenkins J."/>
            <person name="Shu S."/>
            <person name="Juenger T.E."/>
            <person name="Schmutz J."/>
        </authorList>
    </citation>
    <scope>NUCLEOTIDE SEQUENCE</scope>
    <source>
        <strain evidence="5">AP13</strain>
    </source>
</reference>
<name>A0A8T0RMQ8_PANVG</name>
<feature type="compositionally biased region" description="Low complexity" evidence="4">
    <location>
        <begin position="187"/>
        <end position="198"/>
    </location>
</feature>
<evidence type="ECO:0000313" key="6">
    <source>
        <dbReference type="Proteomes" id="UP000823388"/>
    </source>
</evidence>
<dbReference type="EMBL" id="CM029046">
    <property type="protein sequence ID" value="KAG2585993.1"/>
    <property type="molecule type" value="Genomic_DNA"/>
</dbReference>
<dbReference type="GO" id="GO:0003700">
    <property type="term" value="F:DNA-binding transcription factor activity"/>
    <property type="evidence" value="ECO:0007669"/>
    <property type="project" value="InterPro"/>
</dbReference>
<gene>
    <name evidence="5" type="ORF">PVAP13_5NG003200</name>
</gene>
<feature type="region of interest" description="Disordered" evidence="4">
    <location>
        <begin position="1"/>
        <end position="39"/>
    </location>
</feature>
<organism evidence="5 6">
    <name type="scientific">Panicum virgatum</name>
    <name type="common">Blackwell switchgrass</name>
    <dbReference type="NCBI Taxonomy" id="38727"/>
    <lineage>
        <taxon>Eukaryota</taxon>
        <taxon>Viridiplantae</taxon>
        <taxon>Streptophyta</taxon>
        <taxon>Embryophyta</taxon>
        <taxon>Tracheophyta</taxon>
        <taxon>Spermatophyta</taxon>
        <taxon>Magnoliopsida</taxon>
        <taxon>Liliopsida</taxon>
        <taxon>Poales</taxon>
        <taxon>Poaceae</taxon>
        <taxon>PACMAD clade</taxon>
        <taxon>Panicoideae</taxon>
        <taxon>Panicodae</taxon>
        <taxon>Paniceae</taxon>
        <taxon>Panicinae</taxon>
        <taxon>Panicum</taxon>
        <taxon>Panicum sect. Hiantes</taxon>
    </lineage>
</organism>
<evidence type="ECO:0000313" key="5">
    <source>
        <dbReference type="EMBL" id="KAG2585993.1"/>
    </source>
</evidence>
<comment type="caution">
    <text evidence="5">The sequence shown here is derived from an EMBL/GenBank/DDBJ whole genome shotgun (WGS) entry which is preliminary data.</text>
</comment>
<dbReference type="InterPro" id="IPR040356">
    <property type="entry name" value="SPEAR"/>
</dbReference>